<protein>
    <submittedName>
        <fullName evidence="1">Uncharacterized protein</fullName>
    </submittedName>
</protein>
<dbReference type="RefSeq" id="WP_172505648.1">
    <property type="nucleotide sequence ID" value="NZ_OENE01000034.1"/>
</dbReference>
<evidence type="ECO:0000313" key="1">
    <source>
        <dbReference type="EMBL" id="SOU89380.1"/>
    </source>
</evidence>
<dbReference type="Proteomes" id="UP000490060">
    <property type="component" value="Unassembled WGS sequence"/>
</dbReference>
<reference evidence="1 2" key="1">
    <citation type="submission" date="2017-11" db="EMBL/GenBank/DDBJ databases">
        <authorList>
            <person name="Duchaud E."/>
        </authorList>
    </citation>
    <scope>NUCLEOTIDE SEQUENCE [LARGE SCALE GENOMIC DNA]</scope>
    <source>
        <strain evidence="1 2">TNO010</strain>
    </source>
</reference>
<name>A0A2I2MBF1_9FLAO</name>
<gene>
    <name evidence="1" type="ORF">TNO010_40015</name>
</gene>
<evidence type="ECO:0000313" key="2">
    <source>
        <dbReference type="Proteomes" id="UP000490060"/>
    </source>
</evidence>
<proteinExistence type="predicted"/>
<accession>A0A2I2MBF1</accession>
<organism evidence="1 2">
    <name type="scientific">Tenacibaculum finnmarkense genomovar ulcerans</name>
    <dbReference type="NCBI Taxonomy" id="2781388"/>
    <lineage>
        <taxon>Bacteria</taxon>
        <taxon>Pseudomonadati</taxon>
        <taxon>Bacteroidota</taxon>
        <taxon>Flavobacteriia</taxon>
        <taxon>Flavobacteriales</taxon>
        <taxon>Flavobacteriaceae</taxon>
        <taxon>Tenacibaculum</taxon>
        <taxon>Tenacibaculum finnmarkense</taxon>
    </lineage>
</organism>
<dbReference type="EMBL" id="OENE01000034">
    <property type="protein sequence ID" value="SOU89380.1"/>
    <property type="molecule type" value="Genomic_DNA"/>
</dbReference>
<dbReference type="AlphaFoldDB" id="A0A2I2MBF1"/>
<sequence>MRRTHYFVLLFASFLFFNCSEEKAVLDVTESVKKSKSLSTYKGLPVVNRLNVPIIDIKNKDGLLAKREGLKQ</sequence>